<dbReference type="Proteomes" id="UP001602119">
    <property type="component" value="Unassembled WGS sequence"/>
</dbReference>
<protein>
    <submittedName>
        <fullName evidence="4">DUF2786 domain-containing protein</fullName>
    </submittedName>
</protein>
<dbReference type="Pfam" id="PF23771">
    <property type="entry name" value="DUF7168"/>
    <property type="match status" value="1"/>
</dbReference>
<dbReference type="InterPro" id="IPR024498">
    <property type="entry name" value="DUF2786"/>
</dbReference>
<name>A0ABW6VFS4_MICFU</name>
<gene>
    <name evidence="4" type="ORF">ACFY05_35140</name>
</gene>
<dbReference type="EMBL" id="JBIAXI010000028">
    <property type="protein sequence ID" value="MFF4778075.1"/>
    <property type="molecule type" value="Genomic_DNA"/>
</dbReference>
<proteinExistence type="predicted"/>
<evidence type="ECO:0000256" key="1">
    <source>
        <dbReference type="SAM" id="MobiDB-lite"/>
    </source>
</evidence>
<organism evidence="4 5">
    <name type="scientific">Microtetraspora fusca</name>
    <dbReference type="NCBI Taxonomy" id="1997"/>
    <lineage>
        <taxon>Bacteria</taxon>
        <taxon>Bacillati</taxon>
        <taxon>Actinomycetota</taxon>
        <taxon>Actinomycetes</taxon>
        <taxon>Streptosporangiales</taxon>
        <taxon>Streptosporangiaceae</taxon>
        <taxon>Microtetraspora</taxon>
    </lineage>
</organism>
<feature type="region of interest" description="Disordered" evidence="1">
    <location>
        <begin position="228"/>
        <end position="257"/>
    </location>
</feature>
<feature type="domain" description="DUF7168" evidence="3">
    <location>
        <begin position="85"/>
        <end position="183"/>
    </location>
</feature>
<reference evidence="4 5" key="1">
    <citation type="submission" date="2024-10" db="EMBL/GenBank/DDBJ databases">
        <title>The Natural Products Discovery Center: Release of the First 8490 Sequenced Strains for Exploring Actinobacteria Biosynthetic Diversity.</title>
        <authorList>
            <person name="Kalkreuter E."/>
            <person name="Kautsar S.A."/>
            <person name="Yang D."/>
            <person name="Bader C.D."/>
            <person name="Teijaro C.N."/>
            <person name="Fluegel L."/>
            <person name="Davis C.M."/>
            <person name="Simpson J.R."/>
            <person name="Lauterbach L."/>
            <person name="Steele A.D."/>
            <person name="Gui C."/>
            <person name="Meng S."/>
            <person name="Li G."/>
            <person name="Viehrig K."/>
            <person name="Ye F."/>
            <person name="Su P."/>
            <person name="Kiefer A.F."/>
            <person name="Nichols A."/>
            <person name="Cepeda A.J."/>
            <person name="Yan W."/>
            <person name="Fan B."/>
            <person name="Jiang Y."/>
            <person name="Adhikari A."/>
            <person name="Zheng C.-J."/>
            <person name="Schuster L."/>
            <person name="Cowan T.M."/>
            <person name="Smanski M.J."/>
            <person name="Chevrette M.G."/>
            <person name="De Carvalho L.P.S."/>
            <person name="Shen B."/>
        </authorList>
    </citation>
    <scope>NUCLEOTIDE SEQUENCE [LARGE SCALE GENOMIC DNA]</scope>
    <source>
        <strain evidence="4 5">NPDC001281</strain>
    </source>
</reference>
<dbReference type="Pfam" id="PF10979">
    <property type="entry name" value="DUF2786"/>
    <property type="match status" value="1"/>
</dbReference>
<comment type="caution">
    <text evidence="4">The sequence shown here is derived from an EMBL/GenBank/DDBJ whole genome shotgun (WGS) entry which is preliminary data.</text>
</comment>
<sequence>MAPVVVGIGGVATVNEIPERKLELIRKLLAVAEHPNTGAAEAAVYLEKACALMSAYGVEQAVLADSGQVCDDVDQLTIEVGNPYQPDRRSLLAGVASALRCRTIYRKVGAVSRVQIVGYRSDLDLVEMLFTSLCLQMASAVVREPVPSGHTTISFRKSWMAGYANRVCERLRAAGSAAAREADRAGAPGGGRSTDLVLRDRVAEVGRVYERMFPHVRRAGRRTMSDWSGWAGGRAAGDRADLGGSRLGAPSRAAISR</sequence>
<dbReference type="RefSeq" id="WP_387346584.1">
    <property type="nucleotide sequence ID" value="NZ_JBIAXI010000028.1"/>
</dbReference>
<evidence type="ECO:0000313" key="4">
    <source>
        <dbReference type="EMBL" id="MFF4778075.1"/>
    </source>
</evidence>
<keyword evidence="5" id="KW-1185">Reference proteome</keyword>
<evidence type="ECO:0000259" key="3">
    <source>
        <dbReference type="Pfam" id="PF23771"/>
    </source>
</evidence>
<evidence type="ECO:0000313" key="5">
    <source>
        <dbReference type="Proteomes" id="UP001602119"/>
    </source>
</evidence>
<evidence type="ECO:0000259" key="2">
    <source>
        <dbReference type="Pfam" id="PF10979"/>
    </source>
</evidence>
<feature type="domain" description="DUF2786" evidence="2">
    <location>
        <begin position="25"/>
        <end position="60"/>
    </location>
</feature>
<dbReference type="InterPro" id="IPR055592">
    <property type="entry name" value="DUF7168"/>
</dbReference>
<accession>A0ABW6VFS4</accession>